<dbReference type="EMBL" id="QZCG01000014">
    <property type="protein sequence ID" value="RJE82669.1"/>
    <property type="molecule type" value="Genomic_DNA"/>
</dbReference>
<evidence type="ECO:0000256" key="5">
    <source>
        <dbReference type="ARBA" id="ARBA00022692"/>
    </source>
</evidence>
<dbReference type="PANTHER" id="PTHR43357">
    <property type="entry name" value="INNER MEMBRANE ABC TRANSPORTER PERMEASE PROTEIN YDCV"/>
    <property type="match status" value="1"/>
</dbReference>
<evidence type="ECO:0000259" key="9">
    <source>
        <dbReference type="PROSITE" id="PS50928"/>
    </source>
</evidence>
<evidence type="ECO:0000256" key="2">
    <source>
        <dbReference type="ARBA" id="ARBA00022448"/>
    </source>
</evidence>
<comment type="subcellular location">
    <subcellularLocation>
        <location evidence="1">Cell inner membrane</location>
        <topology evidence="1">Multi-pass membrane protein</topology>
    </subcellularLocation>
    <subcellularLocation>
        <location evidence="8">Cell membrane</location>
        <topology evidence="8">Multi-pass membrane protein</topology>
    </subcellularLocation>
</comment>
<feature type="transmembrane region" description="Helical" evidence="8">
    <location>
        <begin position="230"/>
        <end position="252"/>
    </location>
</feature>
<dbReference type="InterPro" id="IPR035906">
    <property type="entry name" value="MetI-like_sf"/>
</dbReference>
<dbReference type="InterPro" id="IPR000515">
    <property type="entry name" value="MetI-like"/>
</dbReference>
<evidence type="ECO:0000256" key="8">
    <source>
        <dbReference type="RuleBase" id="RU363032"/>
    </source>
</evidence>
<sequence>MISRSQRVIFWCLVWFCIVILSVPTIIVVGASLTGGNIIAFPPDGLSLKWYRQIALARDLQQAFVRSIIVSLICLAVSLPVGTLAGIALTRFRLRFANAIQIYLLLPFTIPLIGSGIGMMLVFGSWHILGNIWPVGVALSVINLPFIIWSVSSSAAALDNDLELAAASCGAGRFETFLHVTLPGVMPGVITGGLLMFVLAMTEFLVSLLLTDARTVTLPVQIYNNIRSIITPDLAAVSSVFVLIALLAVWLLDRLVGLEIFLKSK</sequence>
<dbReference type="GO" id="GO:0055085">
    <property type="term" value="P:transmembrane transport"/>
    <property type="evidence" value="ECO:0007669"/>
    <property type="project" value="InterPro"/>
</dbReference>
<keyword evidence="11" id="KW-1185">Reference proteome</keyword>
<organism evidence="10 11">
    <name type="scientific">Paracoccus onubensis</name>
    <dbReference type="NCBI Taxonomy" id="1675788"/>
    <lineage>
        <taxon>Bacteria</taxon>
        <taxon>Pseudomonadati</taxon>
        <taxon>Pseudomonadota</taxon>
        <taxon>Alphaproteobacteria</taxon>
        <taxon>Rhodobacterales</taxon>
        <taxon>Paracoccaceae</taxon>
        <taxon>Paracoccus</taxon>
    </lineage>
</organism>
<accession>A0A418SP08</accession>
<dbReference type="Pfam" id="PF00528">
    <property type="entry name" value="BPD_transp_1"/>
    <property type="match status" value="1"/>
</dbReference>
<keyword evidence="4" id="KW-0997">Cell inner membrane</keyword>
<dbReference type="AlphaFoldDB" id="A0A418SP08"/>
<comment type="caution">
    <text evidence="10">The sequence shown here is derived from an EMBL/GenBank/DDBJ whole genome shotgun (WGS) entry which is preliminary data.</text>
</comment>
<keyword evidence="2 8" id="KW-0813">Transport</keyword>
<evidence type="ECO:0000256" key="1">
    <source>
        <dbReference type="ARBA" id="ARBA00004429"/>
    </source>
</evidence>
<name>A0A418SP08_9RHOB</name>
<dbReference type="CDD" id="cd06261">
    <property type="entry name" value="TM_PBP2"/>
    <property type="match status" value="1"/>
</dbReference>
<dbReference type="PANTHER" id="PTHR43357:SF4">
    <property type="entry name" value="INNER MEMBRANE ABC TRANSPORTER PERMEASE PROTEIN YDCV"/>
    <property type="match status" value="1"/>
</dbReference>
<feature type="transmembrane region" description="Helical" evidence="8">
    <location>
        <begin position="102"/>
        <end position="126"/>
    </location>
</feature>
<proteinExistence type="inferred from homology"/>
<feature type="transmembrane region" description="Helical" evidence="8">
    <location>
        <begin position="68"/>
        <end position="90"/>
    </location>
</feature>
<protein>
    <submittedName>
        <fullName evidence="10">ABC transporter permease</fullName>
    </submittedName>
</protein>
<dbReference type="PROSITE" id="PS50928">
    <property type="entry name" value="ABC_TM1"/>
    <property type="match status" value="1"/>
</dbReference>
<feature type="transmembrane region" description="Helical" evidence="8">
    <location>
        <begin position="12"/>
        <end position="41"/>
    </location>
</feature>
<evidence type="ECO:0000256" key="7">
    <source>
        <dbReference type="ARBA" id="ARBA00023136"/>
    </source>
</evidence>
<evidence type="ECO:0000313" key="10">
    <source>
        <dbReference type="EMBL" id="RJE82669.1"/>
    </source>
</evidence>
<gene>
    <name evidence="10" type="ORF">D3P04_18480</name>
</gene>
<dbReference type="GO" id="GO:0005886">
    <property type="term" value="C:plasma membrane"/>
    <property type="evidence" value="ECO:0007669"/>
    <property type="project" value="UniProtKB-SubCell"/>
</dbReference>
<dbReference type="SUPFAM" id="SSF161098">
    <property type="entry name" value="MetI-like"/>
    <property type="match status" value="1"/>
</dbReference>
<feature type="domain" description="ABC transmembrane type-1" evidence="9">
    <location>
        <begin position="64"/>
        <end position="253"/>
    </location>
</feature>
<feature type="transmembrane region" description="Helical" evidence="8">
    <location>
        <begin position="188"/>
        <end position="210"/>
    </location>
</feature>
<dbReference type="Gene3D" id="1.10.3720.10">
    <property type="entry name" value="MetI-like"/>
    <property type="match status" value="1"/>
</dbReference>
<keyword evidence="5 8" id="KW-0812">Transmembrane</keyword>
<dbReference type="Proteomes" id="UP000284202">
    <property type="component" value="Unassembled WGS sequence"/>
</dbReference>
<dbReference type="RefSeq" id="WP_119751353.1">
    <property type="nucleotide sequence ID" value="NZ_QZCG01000014.1"/>
</dbReference>
<evidence type="ECO:0000256" key="3">
    <source>
        <dbReference type="ARBA" id="ARBA00022475"/>
    </source>
</evidence>
<evidence type="ECO:0000313" key="11">
    <source>
        <dbReference type="Proteomes" id="UP000284202"/>
    </source>
</evidence>
<dbReference type="OrthoDB" id="9815533at2"/>
<evidence type="ECO:0000256" key="4">
    <source>
        <dbReference type="ARBA" id="ARBA00022519"/>
    </source>
</evidence>
<evidence type="ECO:0000256" key="6">
    <source>
        <dbReference type="ARBA" id="ARBA00022989"/>
    </source>
</evidence>
<comment type="similarity">
    <text evidence="8">Belongs to the binding-protein-dependent transport system permease family.</text>
</comment>
<keyword evidence="7 8" id="KW-0472">Membrane</keyword>
<keyword evidence="6 8" id="KW-1133">Transmembrane helix</keyword>
<keyword evidence="3" id="KW-1003">Cell membrane</keyword>
<reference evidence="11" key="1">
    <citation type="submission" date="2018-09" db="EMBL/GenBank/DDBJ databases">
        <title>Acidovorax cavernicola nov. sp. isolated from Gruta de las Maravillas (Aracena, Spain).</title>
        <authorList>
            <person name="Jurado V."/>
            <person name="Gutierrez-Patricio S."/>
            <person name="Gonzalez-Pimentel J.L."/>
            <person name="Miller A.Z."/>
            <person name="Laiz L."/>
            <person name="Saiz-Jimenez C."/>
        </authorList>
    </citation>
    <scope>NUCLEOTIDE SEQUENCE [LARGE SCALE GENOMIC DNA]</scope>
    <source>
        <strain evidence="11">1011MAR3C25</strain>
    </source>
</reference>